<keyword evidence="8" id="KW-0407">Ion channel</keyword>
<evidence type="ECO:0000256" key="3">
    <source>
        <dbReference type="ARBA" id="ARBA00022692"/>
    </source>
</evidence>
<feature type="region of interest" description="Disordered" evidence="10">
    <location>
        <begin position="221"/>
        <end position="276"/>
    </location>
</feature>
<dbReference type="OrthoDB" id="421226at2759"/>
<dbReference type="InterPro" id="IPR050866">
    <property type="entry name" value="CNG_cation_channel"/>
</dbReference>
<dbReference type="SUPFAM" id="SSF51206">
    <property type="entry name" value="cAMP-binding domain-like"/>
    <property type="match status" value="1"/>
</dbReference>
<name>A0A9P0D6Y3_9CUCU</name>
<evidence type="ECO:0000313" key="12">
    <source>
        <dbReference type="EMBL" id="CAH1111549.1"/>
    </source>
</evidence>
<dbReference type="EMBL" id="OV651818">
    <property type="protein sequence ID" value="CAH1111548.1"/>
    <property type="molecule type" value="Genomic_DNA"/>
</dbReference>
<keyword evidence="13" id="KW-1185">Reference proteome</keyword>
<dbReference type="Gene3D" id="2.60.120.10">
    <property type="entry name" value="Jelly Rolls"/>
    <property type="match status" value="1"/>
</dbReference>
<protein>
    <recommendedName>
        <fullName evidence="11">Cyclic nucleotide-binding domain-containing protein</fullName>
    </recommendedName>
</protein>
<organism evidence="12 13">
    <name type="scientific">Psylliodes chrysocephalus</name>
    <dbReference type="NCBI Taxonomy" id="3402493"/>
    <lineage>
        <taxon>Eukaryota</taxon>
        <taxon>Metazoa</taxon>
        <taxon>Ecdysozoa</taxon>
        <taxon>Arthropoda</taxon>
        <taxon>Hexapoda</taxon>
        <taxon>Insecta</taxon>
        <taxon>Pterygota</taxon>
        <taxon>Neoptera</taxon>
        <taxon>Endopterygota</taxon>
        <taxon>Coleoptera</taxon>
        <taxon>Polyphaga</taxon>
        <taxon>Cucujiformia</taxon>
        <taxon>Chrysomeloidea</taxon>
        <taxon>Chrysomelidae</taxon>
        <taxon>Galerucinae</taxon>
        <taxon>Alticini</taxon>
        <taxon>Psylliodes</taxon>
    </lineage>
</organism>
<feature type="compositionally biased region" description="Basic and acidic residues" evidence="10">
    <location>
        <begin position="299"/>
        <end position="308"/>
    </location>
</feature>
<evidence type="ECO:0000256" key="2">
    <source>
        <dbReference type="ARBA" id="ARBA00022448"/>
    </source>
</evidence>
<evidence type="ECO:0000256" key="8">
    <source>
        <dbReference type="ARBA" id="ARBA00023303"/>
    </source>
</evidence>
<keyword evidence="6" id="KW-0472">Membrane</keyword>
<evidence type="ECO:0000259" key="11">
    <source>
        <dbReference type="PROSITE" id="PS50042"/>
    </source>
</evidence>
<feature type="compositionally biased region" description="Basic and acidic residues" evidence="10">
    <location>
        <begin position="260"/>
        <end position="275"/>
    </location>
</feature>
<feature type="domain" description="Cyclic nucleotide-binding" evidence="11">
    <location>
        <begin position="62"/>
        <end position="164"/>
    </location>
</feature>
<dbReference type="InterPro" id="IPR000595">
    <property type="entry name" value="cNMP-bd_dom"/>
</dbReference>
<dbReference type="InterPro" id="IPR014710">
    <property type="entry name" value="RmlC-like_jellyroll"/>
</dbReference>
<feature type="coiled-coil region" evidence="9">
    <location>
        <begin position="726"/>
        <end position="756"/>
    </location>
</feature>
<keyword evidence="7" id="KW-1071">Ligand-gated ion channel</keyword>
<feature type="region of interest" description="Disordered" evidence="10">
    <location>
        <begin position="550"/>
        <end position="575"/>
    </location>
</feature>
<dbReference type="PANTHER" id="PTHR45638">
    <property type="entry name" value="CYCLIC NUCLEOTIDE-GATED CATION CHANNEL SUBUNIT A"/>
    <property type="match status" value="1"/>
</dbReference>
<evidence type="ECO:0000256" key="10">
    <source>
        <dbReference type="SAM" id="MobiDB-lite"/>
    </source>
</evidence>
<feature type="compositionally biased region" description="Polar residues" evidence="10">
    <location>
        <begin position="508"/>
        <end position="523"/>
    </location>
</feature>
<dbReference type="PROSITE" id="PS00888">
    <property type="entry name" value="CNMP_BINDING_1"/>
    <property type="match status" value="1"/>
</dbReference>
<sequence length="883" mass="98090">MRHHKVPGGMKRRVLRWYDYSWSRGRIQGGGDINTALGLLPDKLKTELALHVNLTVLKKVTIFQECQPEFLRDLVLKMKAYIFTPGDSICRKGEVAREMFIIADGILEVISEHGKVLTTMKAGDFFGEIGILNLDGLNKRTADVRSVGYSELFSLSREDVLNAMKDYPEAQEILQALGRKRLMEVKASARQPPHKEHHHGHGHGTEKGLVDKIKSEAKGLRNALKKSKTHRRSEESLELQPLHPPNHNNKATLKRMSRVKSHDLSQEEGERRETSACEPVISPIGAGLPLLQRLKLLKEKQDNEERGKRVSSPTMLSPTSSMLRSPPPISDETIGAGLPLLQRILMLKAKEDKAKAGAKPVTSSTKSVTGQLFSGMSLGKAPSQNQQMTPLLNALTGRTSISGPTKGPLSIVTSKAAAPVKLLNNKISFRDRIKLATGAKEKDPSIKETLLKDSDLSSIIDTTLVRLVPQQPSNDNNQQTVDATKITITTSTTTATQTINSNVIPSAVENNNNPINGSDTANNKTCSELEKIDSNDKNEAHWSKLKKAAISKDVESSSPLTASKDASPDDCASTDDVEITTTAVTTEKPKPKPNLFLSRRTKHYRLMRAPTIEGYAARHSKLSKSVTFNRDTLQSPPNSATLTGETQQNLFPIVGTPLDNCLDEPEQNNQIEIENQIVPNKANHQVKLHKGSLEDEQQYFADILMAIKQVMSAHLHEIQGKYQQKFEKLEEEVRTKDEIITQLQAHISELEQANEDSFTPSDSLDTVISRERQSWEDPSHDEQEELEELPRPIHAWSSSSSLPPHNVVLDIDSTTDTESNAGETSEPEETEDDDGEYENSSKNWEIELLAAQMRERRSASLDQTSGRPFLKKRFVKGSSMDHD</sequence>
<reference evidence="12" key="1">
    <citation type="submission" date="2022-01" db="EMBL/GenBank/DDBJ databases">
        <authorList>
            <person name="King R."/>
        </authorList>
    </citation>
    <scope>NUCLEOTIDE SEQUENCE</scope>
</reference>
<evidence type="ECO:0000256" key="5">
    <source>
        <dbReference type="ARBA" id="ARBA00023065"/>
    </source>
</evidence>
<dbReference type="GO" id="GO:0016020">
    <property type="term" value="C:membrane"/>
    <property type="evidence" value="ECO:0007669"/>
    <property type="project" value="UniProtKB-SubCell"/>
</dbReference>
<dbReference type="PROSITE" id="PS00889">
    <property type="entry name" value="CNMP_BINDING_2"/>
    <property type="match status" value="1"/>
</dbReference>
<gene>
    <name evidence="12" type="ORF">PSYICH_LOCUS12247</name>
</gene>
<evidence type="ECO:0000256" key="7">
    <source>
        <dbReference type="ARBA" id="ARBA00023286"/>
    </source>
</evidence>
<dbReference type="Proteomes" id="UP001153636">
    <property type="component" value="Chromosome 6"/>
</dbReference>
<accession>A0A9P0D6Y3</accession>
<evidence type="ECO:0000256" key="6">
    <source>
        <dbReference type="ARBA" id="ARBA00023136"/>
    </source>
</evidence>
<feature type="compositionally biased region" description="Polar residues" evidence="10">
    <location>
        <begin position="812"/>
        <end position="821"/>
    </location>
</feature>
<comment type="subcellular location">
    <subcellularLocation>
        <location evidence="1">Membrane</location>
        <topology evidence="1">Multi-pass membrane protein</topology>
    </subcellularLocation>
</comment>
<dbReference type="CDD" id="cd00038">
    <property type="entry name" value="CAP_ED"/>
    <property type="match status" value="1"/>
</dbReference>
<dbReference type="PROSITE" id="PS50042">
    <property type="entry name" value="CNMP_BINDING_3"/>
    <property type="match status" value="1"/>
</dbReference>
<evidence type="ECO:0000256" key="4">
    <source>
        <dbReference type="ARBA" id="ARBA00022989"/>
    </source>
</evidence>
<dbReference type="Pfam" id="PF00027">
    <property type="entry name" value="cNMP_binding"/>
    <property type="match status" value="1"/>
</dbReference>
<evidence type="ECO:0000256" key="9">
    <source>
        <dbReference type="SAM" id="Coils"/>
    </source>
</evidence>
<keyword evidence="2" id="KW-0813">Transport</keyword>
<dbReference type="SMART" id="SM00100">
    <property type="entry name" value="cNMP"/>
    <property type="match status" value="1"/>
</dbReference>
<dbReference type="Gene3D" id="1.10.287.630">
    <property type="entry name" value="Helix hairpin bin"/>
    <property type="match status" value="1"/>
</dbReference>
<feature type="region of interest" description="Disordered" evidence="10">
    <location>
        <begin position="504"/>
        <end position="523"/>
    </location>
</feature>
<keyword evidence="3" id="KW-0812">Transmembrane</keyword>
<dbReference type="AlphaFoldDB" id="A0A9P0D6Y3"/>
<dbReference type="PANTHER" id="PTHR45638:SF7">
    <property type="entry name" value="CYCLIC NUCLEOTIDE-GATED ION CHANNEL-LIKE, ISOFORM E"/>
    <property type="match status" value="1"/>
</dbReference>
<keyword evidence="5" id="KW-0406">Ion transport</keyword>
<evidence type="ECO:0000256" key="1">
    <source>
        <dbReference type="ARBA" id="ARBA00004141"/>
    </source>
</evidence>
<feature type="region of interest" description="Disordered" evidence="10">
    <location>
        <begin position="795"/>
        <end position="883"/>
    </location>
</feature>
<proteinExistence type="predicted"/>
<dbReference type="GO" id="GO:0044877">
    <property type="term" value="F:protein-containing complex binding"/>
    <property type="evidence" value="ECO:0007669"/>
    <property type="project" value="TreeGrafter"/>
</dbReference>
<evidence type="ECO:0000313" key="13">
    <source>
        <dbReference type="Proteomes" id="UP001153636"/>
    </source>
</evidence>
<dbReference type="InterPro" id="IPR018490">
    <property type="entry name" value="cNMP-bd_dom_sf"/>
</dbReference>
<dbReference type="InterPro" id="IPR018488">
    <property type="entry name" value="cNMP-bd_CS"/>
</dbReference>
<feature type="compositionally biased region" description="Low complexity" evidence="10">
    <location>
        <begin position="311"/>
        <end position="323"/>
    </location>
</feature>
<dbReference type="GO" id="GO:0005221">
    <property type="term" value="F:intracellularly cyclic nucleotide-activated monoatomic cation channel activity"/>
    <property type="evidence" value="ECO:0007669"/>
    <property type="project" value="InterPro"/>
</dbReference>
<keyword evidence="9" id="KW-0175">Coiled coil</keyword>
<feature type="region of interest" description="Disordered" evidence="10">
    <location>
        <begin position="299"/>
        <end position="330"/>
    </location>
</feature>
<feature type="compositionally biased region" description="Acidic residues" evidence="10">
    <location>
        <begin position="825"/>
        <end position="837"/>
    </location>
</feature>
<dbReference type="EMBL" id="OV651818">
    <property type="protein sequence ID" value="CAH1111549.1"/>
    <property type="molecule type" value="Genomic_DNA"/>
</dbReference>
<keyword evidence="4" id="KW-1133">Transmembrane helix</keyword>